<keyword evidence="2" id="KW-1185">Reference proteome</keyword>
<gene>
    <name evidence="1" type="ORF">CALMAC_LOCUS18463</name>
</gene>
<dbReference type="OrthoDB" id="10309709at2759"/>
<accession>A0A653DL22</accession>
<evidence type="ECO:0000313" key="1">
    <source>
        <dbReference type="EMBL" id="VEN60916.1"/>
    </source>
</evidence>
<reference evidence="1 2" key="1">
    <citation type="submission" date="2019-01" db="EMBL/GenBank/DDBJ databases">
        <authorList>
            <person name="Sayadi A."/>
        </authorList>
    </citation>
    <scope>NUCLEOTIDE SEQUENCE [LARGE SCALE GENOMIC DNA]</scope>
</reference>
<name>A0A653DL22_CALMS</name>
<evidence type="ECO:0000313" key="2">
    <source>
        <dbReference type="Proteomes" id="UP000410492"/>
    </source>
</evidence>
<protein>
    <submittedName>
        <fullName evidence="1">Uncharacterized protein</fullName>
    </submittedName>
</protein>
<proteinExistence type="predicted"/>
<dbReference type="Proteomes" id="UP000410492">
    <property type="component" value="Unassembled WGS sequence"/>
</dbReference>
<organism evidence="1 2">
    <name type="scientific">Callosobruchus maculatus</name>
    <name type="common">Southern cowpea weevil</name>
    <name type="synonym">Pulse bruchid</name>
    <dbReference type="NCBI Taxonomy" id="64391"/>
    <lineage>
        <taxon>Eukaryota</taxon>
        <taxon>Metazoa</taxon>
        <taxon>Ecdysozoa</taxon>
        <taxon>Arthropoda</taxon>
        <taxon>Hexapoda</taxon>
        <taxon>Insecta</taxon>
        <taxon>Pterygota</taxon>
        <taxon>Neoptera</taxon>
        <taxon>Endopterygota</taxon>
        <taxon>Coleoptera</taxon>
        <taxon>Polyphaga</taxon>
        <taxon>Cucujiformia</taxon>
        <taxon>Chrysomeloidea</taxon>
        <taxon>Chrysomelidae</taxon>
        <taxon>Bruchinae</taxon>
        <taxon>Bruchini</taxon>
        <taxon>Callosobruchus</taxon>
    </lineage>
</organism>
<sequence>MSAHLYQDCGKEKKFMCGYCPKLTHNVKDVRSGSAQKAASGTTEDSACRTVITFVIALVAELSLSY</sequence>
<dbReference type="EMBL" id="CAACVG010012823">
    <property type="protein sequence ID" value="VEN60916.1"/>
    <property type="molecule type" value="Genomic_DNA"/>
</dbReference>
<dbReference type="AlphaFoldDB" id="A0A653DL22"/>